<dbReference type="Gene3D" id="3.40.50.2300">
    <property type="match status" value="4"/>
</dbReference>
<evidence type="ECO:0000313" key="9">
    <source>
        <dbReference type="Proteomes" id="UP000271974"/>
    </source>
</evidence>
<keyword evidence="9" id="KW-1185">Reference proteome</keyword>
<evidence type="ECO:0000256" key="3">
    <source>
        <dbReference type="ARBA" id="ARBA00022989"/>
    </source>
</evidence>
<feature type="non-terminal residue" evidence="8">
    <location>
        <position position="1040"/>
    </location>
</feature>
<dbReference type="OrthoDB" id="425344at2759"/>
<dbReference type="PRINTS" id="PR00248">
    <property type="entry name" value="GPCRMGR"/>
</dbReference>
<dbReference type="AlphaFoldDB" id="A0A433TPT5"/>
<dbReference type="InterPro" id="IPR050726">
    <property type="entry name" value="mGluR"/>
</dbReference>
<evidence type="ECO:0000259" key="7">
    <source>
        <dbReference type="Pfam" id="PF01094"/>
    </source>
</evidence>
<reference evidence="8 9" key="1">
    <citation type="submission" date="2019-01" db="EMBL/GenBank/DDBJ databases">
        <title>A draft genome assembly of the solar-powered sea slug Elysia chlorotica.</title>
        <authorList>
            <person name="Cai H."/>
            <person name="Li Q."/>
            <person name="Fang X."/>
            <person name="Li J."/>
            <person name="Curtis N.E."/>
            <person name="Altenburger A."/>
            <person name="Shibata T."/>
            <person name="Feng M."/>
            <person name="Maeda T."/>
            <person name="Schwartz J.A."/>
            <person name="Shigenobu S."/>
            <person name="Lundholm N."/>
            <person name="Nishiyama T."/>
            <person name="Yang H."/>
            <person name="Hasebe M."/>
            <person name="Li S."/>
            <person name="Pierce S.K."/>
            <person name="Wang J."/>
        </authorList>
    </citation>
    <scope>NUCLEOTIDE SEQUENCE [LARGE SCALE GENOMIC DNA]</scope>
    <source>
        <strain evidence="8">EC2010</strain>
        <tissue evidence="8">Whole organism of an adult</tissue>
    </source>
</reference>
<keyword evidence="4" id="KW-0472">Membrane</keyword>
<feature type="domain" description="Receptor ligand binding region" evidence="7">
    <location>
        <begin position="623"/>
        <end position="1027"/>
    </location>
</feature>
<accession>A0A433TPT5</accession>
<dbReference type="InterPro" id="IPR000337">
    <property type="entry name" value="GPCR_3"/>
</dbReference>
<comment type="caution">
    <text evidence="8">The sequence shown here is derived from an EMBL/GenBank/DDBJ whole genome shotgun (WGS) entry which is preliminary data.</text>
</comment>
<dbReference type="InterPro" id="IPR028082">
    <property type="entry name" value="Peripla_BP_I"/>
</dbReference>
<dbReference type="GO" id="GO:0004930">
    <property type="term" value="F:G protein-coupled receptor activity"/>
    <property type="evidence" value="ECO:0007669"/>
    <property type="project" value="InterPro"/>
</dbReference>
<dbReference type="STRING" id="188477.A0A433TPT5"/>
<organism evidence="8 9">
    <name type="scientific">Elysia chlorotica</name>
    <name type="common">Eastern emerald elysia</name>
    <name type="synonym">Sea slug</name>
    <dbReference type="NCBI Taxonomy" id="188477"/>
    <lineage>
        <taxon>Eukaryota</taxon>
        <taxon>Metazoa</taxon>
        <taxon>Spiralia</taxon>
        <taxon>Lophotrochozoa</taxon>
        <taxon>Mollusca</taxon>
        <taxon>Gastropoda</taxon>
        <taxon>Heterobranchia</taxon>
        <taxon>Euthyneura</taxon>
        <taxon>Panpulmonata</taxon>
        <taxon>Sacoglossa</taxon>
        <taxon>Placobranchoidea</taxon>
        <taxon>Plakobranchidae</taxon>
        <taxon>Elysia</taxon>
    </lineage>
</organism>
<keyword evidence="5" id="KW-0675">Receptor</keyword>
<gene>
    <name evidence="8" type="ORF">EGW08_008684</name>
</gene>
<evidence type="ECO:0000256" key="2">
    <source>
        <dbReference type="ARBA" id="ARBA00022692"/>
    </source>
</evidence>
<evidence type="ECO:0000256" key="5">
    <source>
        <dbReference type="ARBA" id="ARBA00023170"/>
    </source>
</evidence>
<name>A0A433TPT5_ELYCH</name>
<evidence type="ECO:0000313" key="8">
    <source>
        <dbReference type="EMBL" id="RUS83578.1"/>
    </source>
</evidence>
<keyword evidence="3" id="KW-1133">Transmembrane helix</keyword>
<dbReference type="InterPro" id="IPR001828">
    <property type="entry name" value="ANF_lig-bd_rcpt"/>
</dbReference>
<keyword evidence="6" id="KW-0325">Glycoprotein</keyword>
<evidence type="ECO:0000256" key="6">
    <source>
        <dbReference type="ARBA" id="ARBA00023180"/>
    </source>
</evidence>
<dbReference type="PANTHER" id="PTHR24060">
    <property type="entry name" value="METABOTROPIC GLUTAMATE RECEPTOR"/>
    <property type="match status" value="1"/>
</dbReference>
<dbReference type="Pfam" id="PF01094">
    <property type="entry name" value="ANF_receptor"/>
    <property type="match status" value="2"/>
</dbReference>
<protein>
    <recommendedName>
        <fullName evidence="7">Receptor ligand binding region domain-containing protein</fullName>
    </recommendedName>
</protein>
<evidence type="ECO:0000256" key="1">
    <source>
        <dbReference type="ARBA" id="ARBA00004141"/>
    </source>
</evidence>
<dbReference type="Proteomes" id="UP000271974">
    <property type="component" value="Unassembled WGS sequence"/>
</dbReference>
<proteinExistence type="predicted"/>
<sequence>RQFCGNGYTSVCASFAAANRGQILLDEIKKVSFTVEDTNPDLRFAFDGNSAALPFRVNLYEYANLPQQRNEFTKIGNINPWTETVGVTDADIPLSGTSPTCAEPCLACLYKFNYLDYSYVPGDLVIGAIFDVHYKGSGPYSCGELRGKDGAMYTEVFNFALQQINSGNTNVRLNGVTLGGLSFDGCSNPPRAAAIINRVHTGMEIKATGGSMERFSIKDLVSWLTYDSETTVNVASLVKNLDMTVVSPSATSVKLDDKQEFSTFFRTIPSDSVVVRGMAKFVQEMGWKFVITANAPDSASRESRDYFRELLAGYGICVVAAYEFETDGSMETVWRGIEDGDTQVVAVFADPERYAEDFLEAKMNSDNYIFVANRPWGGVDPRYYDKIVDSVSFALRSPTIAQFVTYLRTITPAASNNPWFSALYENLLACDLPGSFTDNPACTGSPIQSWRQDLRTLPTINAVYALAQAIHLTLVEKCGSNYNGLCSAFLNDNNVQSSIRANMDRLNFLDISAQMFEFFDREANRGFELLKYSSSGSAQLKGTLDRSGALTLSDKPGLERDYQGVKSQCLRACDECATNNANMLDFSMITGDFYIVGLFDVHKNGSDPFSCGDINDKHGLPLLEAFNFAIEYINNDQGMFSDNNKLPGIRLGGIALDTCQSPTRAANLVANIQSGNLVLTKDGNTVQPQRIEAYVGPMDTESTLRVADVLNQLAIPQISYGAKGVELLDMDKYKYFLRSVPADDKQARAVISFLKKFEYNNIQLVTSFDEIGEPGREEFKNLALVNKICVKIEYVAGERGDMAGDAKRIVQELAKEGTAKVVILWMKDPLPLLLEANVNPSVNNGFMFIATDKWGANPEILTNPGLQNLLTNRELVILDVETADIPKFDEYLEPKTPDNYIRNPWFKEFHEHFKQCVWGDATVPGACDKASTIPRAENYVQDPYVLYVINAVFSVAEGIDRALKDLCTVDNVYQRGACNRYVTSGERRQKVMSGIKQVNFTDDTHQPFFYLENGQSDRGFHIYNVTGVDGSPNSFQYQNV</sequence>
<evidence type="ECO:0000256" key="4">
    <source>
        <dbReference type="ARBA" id="ARBA00023136"/>
    </source>
</evidence>
<dbReference type="EMBL" id="RQTK01000239">
    <property type="protein sequence ID" value="RUS83578.1"/>
    <property type="molecule type" value="Genomic_DNA"/>
</dbReference>
<dbReference type="SUPFAM" id="SSF53822">
    <property type="entry name" value="Periplasmic binding protein-like I"/>
    <property type="match status" value="2"/>
</dbReference>
<keyword evidence="2" id="KW-0812">Transmembrane</keyword>
<dbReference type="GO" id="GO:0016020">
    <property type="term" value="C:membrane"/>
    <property type="evidence" value="ECO:0007669"/>
    <property type="project" value="UniProtKB-SubCell"/>
</dbReference>
<feature type="domain" description="Receptor ligand binding region" evidence="7">
    <location>
        <begin position="155"/>
        <end position="511"/>
    </location>
</feature>
<comment type="subcellular location">
    <subcellularLocation>
        <location evidence="1">Membrane</location>
        <topology evidence="1">Multi-pass membrane protein</topology>
    </subcellularLocation>
</comment>
<feature type="non-terminal residue" evidence="8">
    <location>
        <position position="1"/>
    </location>
</feature>